<dbReference type="Proteomes" id="UP000184396">
    <property type="component" value="Unassembled WGS sequence"/>
</dbReference>
<sequence>MNKYFYIIILTLLLSNSVFAQIEKSNSVFVSGIVKDSLNNPLKGVNIIIKNTRIGTVVDENGNYKIDLTKLHKKEKKIVVIFSFVGFKIIEKEIDISDSDKNKIINIVLKDKAAPLSCNG</sequence>
<dbReference type="RefSeq" id="WP_019386325.1">
    <property type="nucleotide sequence ID" value="NZ_ALIH01000001.1"/>
</dbReference>
<organism evidence="2 3">
    <name type="scientific">Algibacter luteus</name>
    <dbReference type="NCBI Taxonomy" id="1178825"/>
    <lineage>
        <taxon>Bacteria</taxon>
        <taxon>Pseudomonadati</taxon>
        <taxon>Bacteroidota</taxon>
        <taxon>Flavobacteriia</taxon>
        <taxon>Flavobacteriales</taxon>
        <taxon>Flavobacteriaceae</taxon>
        <taxon>Algibacter</taxon>
    </lineage>
</organism>
<feature type="chain" id="PRO_5009915675" evidence="1">
    <location>
        <begin position="21"/>
        <end position="120"/>
    </location>
</feature>
<dbReference type="Pfam" id="PF13715">
    <property type="entry name" value="CarbopepD_reg_2"/>
    <property type="match status" value="1"/>
</dbReference>
<evidence type="ECO:0000313" key="3">
    <source>
        <dbReference type="Proteomes" id="UP000184396"/>
    </source>
</evidence>
<reference evidence="2 3" key="1">
    <citation type="submission" date="2016-11" db="EMBL/GenBank/DDBJ databases">
        <authorList>
            <person name="Jaros S."/>
            <person name="Januszkiewicz K."/>
            <person name="Wedrychowicz H."/>
        </authorList>
    </citation>
    <scope>NUCLEOTIDE SEQUENCE [LARGE SCALE GENOMIC DNA]</scope>
    <source>
        <strain evidence="2 3">CGMCC 1.12213</strain>
    </source>
</reference>
<dbReference type="STRING" id="1178825.SAMN05216261_0328"/>
<proteinExistence type="predicted"/>
<dbReference type="InterPro" id="IPR008969">
    <property type="entry name" value="CarboxyPept-like_regulatory"/>
</dbReference>
<dbReference type="Gene3D" id="2.60.40.1120">
    <property type="entry name" value="Carboxypeptidase-like, regulatory domain"/>
    <property type="match status" value="1"/>
</dbReference>
<protein>
    <submittedName>
        <fullName evidence="2">CarboxypepD_reg-like domain-containing protein</fullName>
    </submittedName>
</protein>
<accession>A0A1M6ABF0</accession>
<dbReference type="AlphaFoldDB" id="A0A1M6ABF0"/>
<name>A0A1M6ABF0_9FLAO</name>
<keyword evidence="3" id="KW-1185">Reference proteome</keyword>
<dbReference type="OrthoDB" id="2247630at2"/>
<dbReference type="SUPFAM" id="SSF49464">
    <property type="entry name" value="Carboxypeptidase regulatory domain-like"/>
    <property type="match status" value="1"/>
</dbReference>
<dbReference type="eggNOG" id="COG1629">
    <property type="taxonomic scope" value="Bacteria"/>
</dbReference>
<dbReference type="EMBL" id="FQYK01000001">
    <property type="protein sequence ID" value="SHI33698.1"/>
    <property type="molecule type" value="Genomic_DNA"/>
</dbReference>
<feature type="signal peptide" evidence="1">
    <location>
        <begin position="1"/>
        <end position="20"/>
    </location>
</feature>
<gene>
    <name evidence="2" type="ORF">SAMN05216261_0328</name>
</gene>
<keyword evidence="1" id="KW-0732">Signal</keyword>
<evidence type="ECO:0000256" key="1">
    <source>
        <dbReference type="SAM" id="SignalP"/>
    </source>
</evidence>
<evidence type="ECO:0000313" key="2">
    <source>
        <dbReference type="EMBL" id="SHI33698.1"/>
    </source>
</evidence>